<sequence>MAAAAGTGAVPPPFAYDKIYRTDDEAYDAIAQAQNALGFPLSKKRSKANPKTGIKNRIDVRCHKSGTYRPWKHNSNQYQTSSRKSNCPFYVIIRFDKNTGGFFFEVVSEEHNHEPVENPLDSCRSRRQSQVHFGLLRLEKLVEARSRIPGLTSKDIAEQIVSEHPNLAVSRHDVLCMQNKLRRSRTGAFGTVQTFLDSLAESDKVFYFAADKGPDDKVARIFWIYHSNIEDWKRSPEVLMLDTSYKINRLKMPLLQISGATPLHTNFSAGFGLTVKDDLASFTWILKQLKITATKARIPLPVVVLTDFDNVSLKKASEEVFDTSEQQVCMWQVIKDVTLAIQRKWIGGPDGSVIMSNRLPNPPTRVANPPSPPPNYAPYNRQGQDLQNTPLELEIDQAAERAIQISWQALQAPPPPDVPMGGPRKFSENADGIRDAWIEVCRAETETEFWQRWAQLCYEFPIQKEIITYLHDTLVPERHQFAQYSVKWFHNFGIRMITRNKSSHLKDFFESSSTDLCQLEQHIWEMVSAYCETYEVSLQRELGRRQGHWDEFSVVKDIELSVGSKTMEEILRRVRCALDELQGSLPSQTCTGQFRKQMGLPCRHEILALVRKSEMLQREHIDRHWWLKRPELPTTGIEGIG</sequence>
<dbReference type="InterPro" id="IPR018289">
    <property type="entry name" value="MULE_transposase_dom"/>
</dbReference>
<dbReference type="AlphaFoldDB" id="A0A0M8N2R2"/>
<dbReference type="OrthoDB" id="4900101at2759"/>
<organism evidence="2 3">
    <name type="scientific">Escovopsis weberi</name>
    <dbReference type="NCBI Taxonomy" id="150374"/>
    <lineage>
        <taxon>Eukaryota</taxon>
        <taxon>Fungi</taxon>
        <taxon>Dikarya</taxon>
        <taxon>Ascomycota</taxon>
        <taxon>Pezizomycotina</taxon>
        <taxon>Sordariomycetes</taxon>
        <taxon>Hypocreomycetidae</taxon>
        <taxon>Hypocreales</taxon>
        <taxon>Hypocreaceae</taxon>
        <taxon>Escovopsis</taxon>
    </lineage>
</organism>
<protein>
    <submittedName>
        <fullName evidence="2">Protein FAR-RED ELONGATED HYPOCOTYL 3</fullName>
    </submittedName>
</protein>
<evidence type="ECO:0000259" key="1">
    <source>
        <dbReference type="Pfam" id="PF10551"/>
    </source>
</evidence>
<dbReference type="Proteomes" id="UP000053831">
    <property type="component" value="Unassembled WGS sequence"/>
</dbReference>
<dbReference type="PANTHER" id="PTHR47718:SF3">
    <property type="entry name" value="PROTEIN FAR1-RELATED SEQUENCE 5-LIKE"/>
    <property type="match status" value="1"/>
</dbReference>
<keyword evidence="3" id="KW-1185">Reference proteome</keyword>
<reference evidence="2 3" key="1">
    <citation type="submission" date="2015-07" db="EMBL/GenBank/DDBJ databases">
        <title>The genome of the fungus Escovopsis weberi, a specialized disease agent of ant agriculture.</title>
        <authorList>
            <person name="de Man T.J."/>
            <person name="Stajich J.E."/>
            <person name="Kubicek C.P."/>
            <person name="Chenthamara K."/>
            <person name="Atanasova L."/>
            <person name="Druzhinina I.S."/>
            <person name="Birnbaum S."/>
            <person name="Barribeau S.M."/>
            <person name="Teiling C."/>
            <person name="Suen G."/>
            <person name="Currie C."/>
            <person name="Gerardo N.M."/>
        </authorList>
    </citation>
    <scope>NUCLEOTIDE SEQUENCE [LARGE SCALE GENOMIC DNA]</scope>
</reference>
<dbReference type="Pfam" id="PF10551">
    <property type="entry name" value="MULE"/>
    <property type="match status" value="1"/>
</dbReference>
<name>A0A0M8N2R2_ESCWE</name>
<dbReference type="STRING" id="150374.A0A0M8N2R2"/>
<dbReference type="EMBL" id="LGSR01000006">
    <property type="protein sequence ID" value="KOS21947.1"/>
    <property type="molecule type" value="Genomic_DNA"/>
</dbReference>
<feature type="domain" description="MULE transposase" evidence="1">
    <location>
        <begin position="238"/>
        <end position="335"/>
    </location>
</feature>
<proteinExistence type="predicted"/>
<gene>
    <name evidence="2" type="ORF">ESCO_001860</name>
</gene>
<accession>A0A0M8N2R2</accession>
<dbReference type="PANTHER" id="PTHR47718">
    <property type="entry name" value="OS01G0519700 PROTEIN"/>
    <property type="match status" value="1"/>
</dbReference>
<evidence type="ECO:0000313" key="3">
    <source>
        <dbReference type="Proteomes" id="UP000053831"/>
    </source>
</evidence>
<evidence type="ECO:0000313" key="2">
    <source>
        <dbReference type="EMBL" id="KOS21947.1"/>
    </source>
</evidence>
<comment type="caution">
    <text evidence="2">The sequence shown here is derived from an EMBL/GenBank/DDBJ whole genome shotgun (WGS) entry which is preliminary data.</text>
</comment>